<proteinExistence type="predicted"/>
<evidence type="ECO:0000313" key="3">
    <source>
        <dbReference type="EMBL" id="GBG70856.1"/>
    </source>
</evidence>
<protein>
    <submittedName>
        <fullName evidence="3">Uncharacterized protein</fullName>
    </submittedName>
</protein>
<dbReference type="Proteomes" id="UP000265515">
    <property type="component" value="Unassembled WGS sequence"/>
</dbReference>
<dbReference type="EMBL" id="BFEA01000137">
    <property type="protein sequence ID" value="GBG70856.1"/>
    <property type="molecule type" value="Genomic_DNA"/>
</dbReference>
<reference evidence="3 4" key="1">
    <citation type="journal article" date="2018" name="Cell">
        <title>The Chara Genome: Secondary Complexity and Implications for Plant Terrestrialization.</title>
        <authorList>
            <person name="Nishiyama T."/>
            <person name="Sakayama H."/>
            <person name="Vries J.D."/>
            <person name="Buschmann H."/>
            <person name="Saint-Marcoux D."/>
            <person name="Ullrich K.K."/>
            <person name="Haas F.B."/>
            <person name="Vanderstraeten L."/>
            <person name="Becker D."/>
            <person name="Lang D."/>
            <person name="Vosolsobe S."/>
            <person name="Rombauts S."/>
            <person name="Wilhelmsson P.K.I."/>
            <person name="Janitza P."/>
            <person name="Kern R."/>
            <person name="Heyl A."/>
            <person name="Rumpler F."/>
            <person name="Villalobos L.I.A.C."/>
            <person name="Clay J.M."/>
            <person name="Skokan R."/>
            <person name="Toyoda A."/>
            <person name="Suzuki Y."/>
            <person name="Kagoshima H."/>
            <person name="Schijlen E."/>
            <person name="Tajeshwar N."/>
            <person name="Catarino B."/>
            <person name="Hetherington A.J."/>
            <person name="Saltykova A."/>
            <person name="Bonnot C."/>
            <person name="Breuninger H."/>
            <person name="Symeonidi A."/>
            <person name="Radhakrishnan G.V."/>
            <person name="Van Nieuwerburgh F."/>
            <person name="Deforce D."/>
            <person name="Chang C."/>
            <person name="Karol K.G."/>
            <person name="Hedrich R."/>
            <person name="Ulvskov P."/>
            <person name="Glockner G."/>
            <person name="Delwiche C.F."/>
            <person name="Petrasek J."/>
            <person name="Van de Peer Y."/>
            <person name="Friml J."/>
            <person name="Beilby M."/>
            <person name="Dolan L."/>
            <person name="Kohara Y."/>
            <person name="Sugano S."/>
            <person name="Fujiyama A."/>
            <person name="Delaux P.-M."/>
            <person name="Quint M."/>
            <person name="TheiBen G."/>
            <person name="Hagemann M."/>
            <person name="Harholt J."/>
            <person name="Dunand C."/>
            <person name="Zachgo S."/>
            <person name="Langdale J."/>
            <person name="Maumus F."/>
            <person name="Straeten D.V.D."/>
            <person name="Gould S.B."/>
            <person name="Rensing S.A."/>
        </authorList>
    </citation>
    <scope>NUCLEOTIDE SEQUENCE [LARGE SCALE GENOMIC DNA]</scope>
    <source>
        <strain evidence="3 4">S276</strain>
    </source>
</reference>
<feature type="region of interest" description="Disordered" evidence="2">
    <location>
        <begin position="61"/>
        <end position="85"/>
    </location>
</feature>
<keyword evidence="4" id="KW-1185">Reference proteome</keyword>
<dbReference type="Gramene" id="GBG70856">
    <property type="protein sequence ID" value="GBG70856"/>
    <property type="gene ID" value="CBR_g8156"/>
</dbReference>
<evidence type="ECO:0000256" key="1">
    <source>
        <dbReference type="SAM" id="Coils"/>
    </source>
</evidence>
<accession>A0A388KLD4</accession>
<feature type="coiled-coil region" evidence="1">
    <location>
        <begin position="85"/>
        <end position="112"/>
    </location>
</feature>
<sequence length="223" mass="26318">MREYFRKKIKKHKIEEEMREREAEERKRKEEEDRKEADRLREAEAREAKLEAKIVRMMAQQSKVGGASSSQVLRRKSPNSKAHMLREIRSYIDESEDDSEEVRNEADRLIEAIEKRKGKRRVAEARGSGAKKRQPVVHDISDEKNTPPPVRRRLLADATSGEMLEYALEMHRQLSEKKVPKLRTLCKDEGVEWTKRDSVIRELIRSHTKMAYDEDLISPIRNR</sequence>
<evidence type="ECO:0000313" key="4">
    <source>
        <dbReference type="Proteomes" id="UP000265515"/>
    </source>
</evidence>
<feature type="region of interest" description="Disordered" evidence="2">
    <location>
        <begin position="116"/>
        <end position="150"/>
    </location>
</feature>
<gene>
    <name evidence="3" type="ORF">CBR_g8156</name>
</gene>
<feature type="compositionally biased region" description="Basic and acidic residues" evidence="2">
    <location>
        <begin position="13"/>
        <end position="41"/>
    </location>
</feature>
<keyword evidence="1" id="KW-0175">Coiled coil</keyword>
<comment type="caution">
    <text evidence="3">The sequence shown here is derived from an EMBL/GenBank/DDBJ whole genome shotgun (WGS) entry which is preliminary data.</text>
</comment>
<evidence type="ECO:0000256" key="2">
    <source>
        <dbReference type="SAM" id="MobiDB-lite"/>
    </source>
</evidence>
<organism evidence="3 4">
    <name type="scientific">Chara braunii</name>
    <name type="common">Braun's stonewort</name>
    <dbReference type="NCBI Taxonomy" id="69332"/>
    <lineage>
        <taxon>Eukaryota</taxon>
        <taxon>Viridiplantae</taxon>
        <taxon>Streptophyta</taxon>
        <taxon>Charophyceae</taxon>
        <taxon>Charales</taxon>
        <taxon>Characeae</taxon>
        <taxon>Chara</taxon>
    </lineage>
</organism>
<feature type="region of interest" description="Disordered" evidence="2">
    <location>
        <begin position="1"/>
        <end position="41"/>
    </location>
</feature>
<dbReference type="AlphaFoldDB" id="A0A388KLD4"/>
<name>A0A388KLD4_CHABU</name>
<feature type="compositionally biased region" description="Polar residues" evidence="2">
    <location>
        <begin position="61"/>
        <end position="72"/>
    </location>
</feature>